<evidence type="ECO:0000313" key="1">
    <source>
        <dbReference type="EMBL" id="SCM74855.1"/>
    </source>
</evidence>
<dbReference type="AlphaFoldDB" id="A0A212LBE0"/>
<accession>A0A212LBE0</accession>
<organism evidence="1">
    <name type="scientific">uncultured Desulfovibrio sp</name>
    <dbReference type="NCBI Taxonomy" id="167968"/>
    <lineage>
        <taxon>Bacteria</taxon>
        <taxon>Pseudomonadati</taxon>
        <taxon>Thermodesulfobacteriota</taxon>
        <taxon>Desulfovibrionia</taxon>
        <taxon>Desulfovibrionales</taxon>
        <taxon>Desulfovibrionaceae</taxon>
        <taxon>Desulfovibrio</taxon>
        <taxon>environmental samples</taxon>
    </lineage>
</organism>
<sequence length="57" mass="6661">MYLTLHVLTAHTNKPVCCLPSGKICCNRINTQWWLPIIVRQEFCKPKSLPKEISIFF</sequence>
<gene>
    <name evidence="1" type="ORF">KL86DES1_22198</name>
</gene>
<name>A0A212LBE0_9BACT</name>
<dbReference type="EMBL" id="FMJC01000002">
    <property type="protein sequence ID" value="SCM74855.1"/>
    <property type="molecule type" value="Genomic_DNA"/>
</dbReference>
<proteinExistence type="predicted"/>
<protein>
    <submittedName>
        <fullName evidence="1">Uncharacterized protein</fullName>
    </submittedName>
</protein>
<reference evidence="1" key="1">
    <citation type="submission" date="2016-08" db="EMBL/GenBank/DDBJ databases">
        <authorList>
            <person name="Seilhamer J.J."/>
        </authorList>
    </citation>
    <scope>NUCLEOTIDE SEQUENCE</scope>
    <source>
        <strain evidence="1">86-1</strain>
    </source>
</reference>